<name>A0A498D905_9BACI</name>
<accession>A0A498D905</accession>
<organism evidence="1 2">
    <name type="scientific">Oceanobacillus piezotolerans</name>
    <dbReference type="NCBI Taxonomy" id="2448030"/>
    <lineage>
        <taxon>Bacteria</taxon>
        <taxon>Bacillati</taxon>
        <taxon>Bacillota</taxon>
        <taxon>Bacilli</taxon>
        <taxon>Bacillales</taxon>
        <taxon>Bacillaceae</taxon>
        <taxon>Oceanobacillus</taxon>
    </lineage>
</organism>
<evidence type="ECO:0000313" key="1">
    <source>
        <dbReference type="EMBL" id="RLL45287.1"/>
    </source>
</evidence>
<dbReference type="RefSeq" id="WP_121522873.1">
    <property type="nucleotide sequence ID" value="NZ_RCHR01000003.1"/>
</dbReference>
<comment type="caution">
    <text evidence="1">The sequence shown here is derived from an EMBL/GenBank/DDBJ whole genome shotgun (WGS) entry which is preliminary data.</text>
</comment>
<dbReference type="AlphaFoldDB" id="A0A498D905"/>
<protein>
    <submittedName>
        <fullName evidence="1">DUF1128 domain-containing protein</fullName>
    </submittedName>
</protein>
<dbReference type="EMBL" id="RCHR01000003">
    <property type="protein sequence ID" value="RLL45287.1"/>
    <property type="molecule type" value="Genomic_DNA"/>
</dbReference>
<evidence type="ECO:0000313" key="2">
    <source>
        <dbReference type="Proteomes" id="UP000270219"/>
    </source>
</evidence>
<sequence>MSLETASQANLKIILDQLADYLNVVNRGLLDADDYDLNKYDELKSMYDMVVKKGRLSSSEAQAFIEELANIRKR</sequence>
<dbReference type="InterPro" id="IPR009507">
    <property type="entry name" value="UPF0435"/>
</dbReference>
<reference evidence="1 2" key="1">
    <citation type="submission" date="2018-10" db="EMBL/GenBank/DDBJ databases">
        <title>Oceanobacillus sp. YLB-02 draft genome.</title>
        <authorList>
            <person name="Yu L."/>
        </authorList>
    </citation>
    <scope>NUCLEOTIDE SEQUENCE [LARGE SCALE GENOMIC DNA]</scope>
    <source>
        <strain evidence="1 2">YLB-02</strain>
    </source>
</reference>
<keyword evidence="2" id="KW-1185">Reference proteome</keyword>
<dbReference type="Pfam" id="PF06569">
    <property type="entry name" value="DUF1128"/>
    <property type="match status" value="1"/>
</dbReference>
<gene>
    <name evidence="1" type="ORF">D8M04_10555</name>
</gene>
<dbReference type="Proteomes" id="UP000270219">
    <property type="component" value="Unassembled WGS sequence"/>
</dbReference>
<dbReference type="OrthoDB" id="2361695at2"/>
<proteinExistence type="predicted"/>